<evidence type="ECO:0000313" key="2">
    <source>
        <dbReference type="Proteomes" id="UP000499080"/>
    </source>
</evidence>
<comment type="caution">
    <text evidence="1">The sequence shown here is derived from an EMBL/GenBank/DDBJ whole genome shotgun (WGS) entry which is preliminary data.</text>
</comment>
<accession>A0A4Y2F5E5</accession>
<organism evidence="1 2">
    <name type="scientific">Araneus ventricosus</name>
    <name type="common">Orbweaver spider</name>
    <name type="synonym">Epeira ventricosa</name>
    <dbReference type="NCBI Taxonomy" id="182803"/>
    <lineage>
        <taxon>Eukaryota</taxon>
        <taxon>Metazoa</taxon>
        <taxon>Ecdysozoa</taxon>
        <taxon>Arthropoda</taxon>
        <taxon>Chelicerata</taxon>
        <taxon>Arachnida</taxon>
        <taxon>Araneae</taxon>
        <taxon>Araneomorphae</taxon>
        <taxon>Entelegynae</taxon>
        <taxon>Araneoidea</taxon>
        <taxon>Araneidae</taxon>
        <taxon>Araneus</taxon>
    </lineage>
</organism>
<reference evidence="1 2" key="1">
    <citation type="journal article" date="2019" name="Sci. Rep.">
        <title>Orb-weaving spider Araneus ventricosus genome elucidates the spidroin gene catalogue.</title>
        <authorList>
            <person name="Kono N."/>
            <person name="Nakamura H."/>
            <person name="Ohtoshi R."/>
            <person name="Moran D.A.P."/>
            <person name="Shinohara A."/>
            <person name="Yoshida Y."/>
            <person name="Fujiwara M."/>
            <person name="Mori M."/>
            <person name="Tomita M."/>
            <person name="Arakawa K."/>
        </authorList>
    </citation>
    <scope>NUCLEOTIDE SEQUENCE [LARGE SCALE GENOMIC DNA]</scope>
</reference>
<dbReference type="EMBL" id="BGPR01000821">
    <property type="protein sequence ID" value="GBM36802.1"/>
    <property type="molecule type" value="Genomic_DNA"/>
</dbReference>
<keyword evidence="2" id="KW-1185">Reference proteome</keyword>
<gene>
    <name evidence="1" type="ORF">AVEN_165070_1</name>
</gene>
<dbReference type="AlphaFoldDB" id="A0A4Y2F5E5"/>
<name>A0A4Y2F5E5_ARAVE</name>
<sequence>MYPHRKKSIGVRSGKEFSFGYFGDETPVLAKKRYRIVMKMSLFKFNDLLPLPGALPHMNSSEKCENVQEQVCLREAGIVC</sequence>
<dbReference type="Proteomes" id="UP000499080">
    <property type="component" value="Unassembled WGS sequence"/>
</dbReference>
<evidence type="ECO:0000313" key="1">
    <source>
        <dbReference type="EMBL" id="GBM36802.1"/>
    </source>
</evidence>
<proteinExistence type="predicted"/>
<protein>
    <submittedName>
        <fullName evidence="1">Uncharacterized protein</fullName>
    </submittedName>
</protein>